<accession>X1K8F1</accession>
<dbReference type="EMBL" id="BARU01043916">
    <property type="protein sequence ID" value="GAH86499.1"/>
    <property type="molecule type" value="Genomic_DNA"/>
</dbReference>
<evidence type="ECO:0000256" key="1">
    <source>
        <dbReference type="ARBA" id="ARBA00022679"/>
    </source>
</evidence>
<feature type="non-terminal residue" evidence="4">
    <location>
        <position position="1"/>
    </location>
</feature>
<protein>
    <recommendedName>
        <fullName evidence="5">Ornithine carbamoyltransferase</fullName>
    </recommendedName>
</protein>
<dbReference type="GO" id="GO:0042450">
    <property type="term" value="P:L-arginine biosynthetic process via ornithine"/>
    <property type="evidence" value="ECO:0007669"/>
    <property type="project" value="TreeGrafter"/>
</dbReference>
<gene>
    <name evidence="4" type="ORF">S03H2_67153</name>
</gene>
<dbReference type="Pfam" id="PF00185">
    <property type="entry name" value="OTCace"/>
    <property type="match status" value="1"/>
</dbReference>
<evidence type="ECO:0000259" key="2">
    <source>
        <dbReference type="Pfam" id="PF00185"/>
    </source>
</evidence>
<dbReference type="Gene3D" id="3.40.50.1370">
    <property type="entry name" value="Aspartate/ornithine carbamoyltransferase"/>
    <property type="match status" value="2"/>
</dbReference>
<dbReference type="Pfam" id="PF02729">
    <property type="entry name" value="OTCace_N"/>
    <property type="match status" value="1"/>
</dbReference>
<dbReference type="InterPro" id="IPR036901">
    <property type="entry name" value="Asp/Orn_carbamoylTrfase_sf"/>
</dbReference>
<dbReference type="InterPro" id="IPR006131">
    <property type="entry name" value="Asp_carbamoyltransf_Asp/Orn-bd"/>
</dbReference>
<feature type="domain" description="Aspartate/ornithine carbamoyltransferase Asp/Orn-binding" evidence="2">
    <location>
        <begin position="120"/>
        <end position="179"/>
    </location>
</feature>
<dbReference type="AlphaFoldDB" id="X1K8F1"/>
<feature type="non-terminal residue" evidence="4">
    <location>
        <position position="181"/>
    </location>
</feature>
<evidence type="ECO:0000313" key="4">
    <source>
        <dbReference type="EMBL" id="GAH86499.1"/>
    </source>
</evidence>
<dbReference type="SUPFAM" id="SSF53671">
    <property type="entry name" value="Aspartate/ornithine carbamoyltransferase"/>
    <property type="match status" value="1"/>
</dbReference>
<dbReference type="PANTHER" id="PTHR45753">
    <property type="entry name" value="ORNITHINE CARBAMOYLTRANSFERASE, MITOCHONDRIAL"/>
    <property type="match status" value="1"/>
</dbReference>
<comment type="caution">
    <text evidence="4">The sequence shown here is derived from an EMBL/GenBank/DDBJ whole genome shotgun (WGS) entry which is preliminary data.</text>
</comment>
<dbReference type="GO" id="GO:0004585">
    <property type="term" value="F:ornithine carbamoyltransferase activity"/>
    <property type="evidence" value="ECO:0007669"/>
    <property type="project" value="TreeGrafter"/>
</dbReference>
<name>X1K8F1_9ZZZZ</name>
<reference evidence="4" key="1">
    <citation type="journal article" date="2014" name="Front. Microbiol.">
        <title>High frequency of phylogenetically diverse reductive dehalogenase-homologous genes in deep subseafloor sedimentary metagenomes.</title>
        <authorList>
            <person name="Kawai M."/>
            <person name="Futagami T."/>
            <person name="Toyoda A."/>
            <person name="Takaki Y."/>
            <person name="Nishi S."/>
            <person name="Hori S."/>
            <person name="Arai W."/>
            <person name="Tsubouchi T."/>
            <person name="Morono Y."/>
            <person name="Uchiyama I."/>
            <person name="Ito T."/>
            <person name="Fujiyama A."/>
            <person name="Inagaki F."/>
            <person name="Takami H."/>
        </authorList>
    </citation>
    <scope>NUCLEOTIDE SEQUENCE</scope>
    <source>
        <strain evidence="4">Expedition CK06-06</strain>
    </source>
</reference>
<evidence type="ECO:0008006" key="5">
    <source>
        <dbReference type="Google" id="ProtNLM"/>
    </source>
</evidence>
<dbReference type="GO" id="GO:0019240">
    <property type="term" value="P:citrulline biosynthetic process"/>
    <property type="evidence" value="ECO:0007669"/>
    <property type="project" value="TreeGrafter"/>
</dbReference>
<keyword evidence="1" id="KW-0808">Transferase</keyword>
<dbReference type="InterPro" id="IPR006132">
    <property type="entry name" value="Asp/Orn_carbamoyltranf_P-bd"/>
</dbReference>
<dbReference type="GO" id="GO:0016597">
    <property type="term" value="F:amino acid binding"/>
    <property type="evidence" value="ECO:0007669"/>
    <property type="project" value="InterPro"/>
</dbReference>
<sequence>FLEPSATRLPTLEGEDVPYKTERISDMARVFTGMGDGIAIRILGDAVNWEYDKGLKVLKEFAKWADIPVINMEDNIYHPCQGMADVMTMQEIFGKDLRGLKLGVTWTYSGSTKKPIAPHHDVMYAASYFGADIIYAKPPELRIDPEIEKAIKENVEANGGSYQVSDNFEDAFVDADIVYGK</sequence>
<evidence type="ECO:0000259" key="3">
    <source>
        <dbReference type="Pfam" id="PF02729"/>
    </source>
</evidence>
<dbReference type="PANTHER" id="PTHR45753:SF3">
    <property type="entry name" value="ORNITHINE TRANSCARBAMYLASE, MITOCHONDRIAL"/>
    <property type="match status" value="1"/>
</dbReference>
<proteinExistence type="predicted"/>
<organism evidence="4">
    <name type="scientific">marine sediment metagenome</name>
    <dbReference type="NCBI Taxonomy" id="412755"/>
    <lineage>
        <taxon>unclassified sequences</taxon>
        <taxon>metagenomes</taxon>
        <taxon>ecological metagenomes</taxon>
    </lineage>
</organism>
<feature type="domain" description="Aspartate/ornithine carbamoyltransferase carbamoyl-P binding" evidence="3">
    <location>
        <begin position="20"/>
        <end position="91"/>
    </location>
</feature>